<dbReference type="GeneID" id="25904335"/>
<evidence type="ECO:0000313" key="1">
    <source>
        <dbReference type="EMBL" id="KNC83937.1"/>
    </source>
</evidence>
<proteinExistence type="predicted"/>
<name>A0A0L0G4B4_9EUKA</name>
<dbReference type="Proteomes" id="UP000054560">
    <property type="component" value="Unassembled WGS sequence"/>
</dbReference>
<accession>A0A0L0G4B4</accession>
<evidence type="ECO:0000313" key="2">
    <source>
        <dbReference type="Proteomes" id="UP000054560"/>
    </source>
</evidence>
<keyword evidence="2" id="KW-1185">Reference proteome</keyword>
<evidence type="ECO:0008006" key="3">
    <source>
        <dbReference type="Google" id="ProtNLM"/>
    </source>
</evidence>
<dbReference type="EMBL" id="KQ241799">
    <property type="protein sequence ID" value="KNC83937.1"/>
    <property type="molecule type" value="Genomic_DNA"/>
</dbReference>
<protein>
    <recommendedName>
        <fullName evidence="3">Phosphatidate phosphatase APP1 catalytic domain-containing protein</fullName>
    </recommendedName>
</protein>
<sequence>MLSARPHIYKDATERATYALFEKLVKEKDFYCIPSLLAGSIGGIKGMKAERNGVYMASFQDVYIKKLQNLNELKTLYPEENFIFVGDNGQADGMACKIYNNDGIQDIQQKNIEHIFVYTRMSDI</sequence>
<organism evidence="1 2">
    <name type="scientific">Sphaeroforma arctica JP610</name>
    <dbReference type="NCBI Taxonomy" id="667725"/>
    <lineage>
        <taxon>Eukaryota</taxon>
        <taxon>Ichthyosporea</taxon>
        <taxon>Ichthyophonida</taxon>
        <taxon>Sphaeroforma</taxon>
    </lineage>
</organism>
<dbReference type="eggNOG" id="ENOG502QT0Y">
    <property type="taxonomic scope" value="Eukaryota"/>
</dbReference>
<dbReference type="OrthoDB" id="191535at2759"/>
<dbReference type="RefSeq" id="XP_014157839.1">
    <property type="nucleotide sequence ID" value="XM_014302364.1"/>
</dbReference>
<dbReference type="STRING" id="667725.A0A0L0G4B4"/>
<dbReference type="PANTHER" id="PTHR40861">
    <property type="entry name" value="DUF2183 DOMAIN-CONTAINING PROTEIN"/>
    <property type="match status" value="1"/>
</dbReference>
<dbReference type="AlphaFoldDB" id="A0A0L0G4B4"/>
<reference evidence="1 2" key="1">
    <citation type="submission" date="2011-02" db="EMBL/GenBank/DDBJ databases">
        <title>The Genome Sequence of Sphaeroforma arctica JP610.</title>
        <authorList>
            <consortium name="The Broad Institute Genome Sequencing Platform"/>
            <person name="Russ C."/>
            <person name="Cuomo C."/>
            <person name="Young S.K."/>
            <person name="Zeng Q."/>
            <person name="Gargeya S."/>
            <person name="Alvarado L."/>
            <person name="Berlin A."/>
            <person name="Chapman S.B."/>
            <person name="Chen Z."/>
            <person name="Freedman E."/>
            <person name="Gellesch M."/>
            <person name="Goldberg J."/>
            <person name="Griggs A."/>
            <person name="Gujja S."/>
            <person name="Heilman E."/>
            <person name="Heiman D."/>
            <person name="Howarth C."/>
            <person name="Mehta T."/>
            <person name="Neiman D."/>
            <person name="Pearson M."/>
            <person name="Roberts A."/>
            <person name="Saif S."/>
            <person name="Shea T."/>
            <person name="Shenoy N."/>
            <person name="Sisk P."/>
            <person name="Stolte C."/>
            <person name="Sykes S."/>
            <person name="White J."/>
            <person name="Yandava C."/>
            <person name="Burger G."/>
            <person name="Gray M.W."/>
            <person name="Holland P.W.H."/>
            <person name="King N."/>
            <person name="Lang F.B.F."/>
            <person name="Roger A.J."/>
            <person name="Ruiz-Trillo I."/>
            <person name="Haas B."/>
            <person name="Nusbaum C."/>
            <person name="Birren B."/>
        </authorList>
    </citation>
    <scope>NUCLEOTIDE SEQUENCE [LARGE SCALE GENOMIC DNA]</scope>
    <source>
        <strain evidence="1 2">JP610</strain>
    </source>
</reference>
<gene>
    <name evidence="1" type="ORF">SARC_03831</name>
</gene>
<dbReference type="PANTHER" id="PTHR40861:SF1">
    <property type="entry name" value="PHOSPHATIDATE PHOSPHATASE APP1 CATALYTIC DOMAIN-CONTAINING PROTEIN"/>
    <property type="match status" value="1"/>
</dbReference>